<dbReference type="OrthoDB" id="3174319at2759"/>
<feature type="compositionally biased region" description="Low complexity" evidence="1">
    <location>
        <begin position="294"/>
        <end position="304"/>
    </location>
</feature>
<accession>A0A0D0CMC0</accession>
<organism evidence="3 4">
    <name type="scientific">Collybiopsis luxurians FD-317 M1</name>
    <dbReference type="NCBI Taxonomy" id="944289"/>
    <lineage>
        <taxon>Eukaryota</taxon>
        <taxon>Fungi</taxon>
        <taxon>Dikarya</taxon>
        <taxon>Basidiomycota</taxon>
        <taxon>Agaricomycotina</taxon>
        <taxon>Agaricomycetes</taxon>
        <taxon>Agaricomycetidae</taxon>
        <taxon>Agaricales</taxon>
        <taxon>Marasmiineae</taxon>
        <taxon>Omphalotaceae</taxon>
        <taxon>Collybiopsis</taxon>
        <taxon>Collybiopsis luxurians</taxon>
    </lineage>
</organism>
<evidence type="ECO:0000313" key="4">
    <source>
        <dbReference type="Proteomes" id="UP000053593"/>
    </source>
</evidence>
<feature type="region of interest" description="Disordered" evidence="1">
    <location>
        <begin position="294"/>
        <end position="342"/>
    </location>
</feature>
<proteinExistence type="predicted"/>
<evidence type="ECO:0000256" key="1">
    <source>
        <dbReference type="SAM" id="MobiDB-lite"/>
    </source>
</evidence>
<dbReference type="Proteomes" id="UP000053593">
    <property type="component" value="Unassembled WGS sequence"/>
</dbReference>
<reference evidence="3 4" key="1">
    <citation type="submission" date="2014-04" db="EMBL/GenBank/DDBJ databases">
        <title>Evolutionary Origins and Diversification of the Mycorrhizal Mutualists.</title>
        <authorList>
            <consortium name="DOE Joint Genome Institute"/>
            <consortium name="Mycorrhizal Genomics Consortium"/>
            <person name="Kohler A."/>
            <person name="Kuo A."/>
            <person name="Nagy L.G."/>
            <person name="Floudas D."/>
            <person name="Copeland A."/>
            <person name="Barry K.W."/>
            <person name="Cichocki N."/>
            <person name="Veneault-Fourrey C."/>
            <person name="LaButti K."/>
            <person name="Lindquist E.A."/>
            <person name="Lipzen A."/>
            <person name="Lundell T."/>
            <person name="Morin E."/>
            <person name="Murat C."/>
            <person name="Riley R."/>
            <person name="Ohm R."/>
            <person name="Sun H."/>
            <person name="Tunlid A."/>
            <person name="Henrissat B."/>
            <person name="Grigoriev I.V."/>
            <person name="Hibbett D.S."/>
            <person name="Martin F."/>
        </authorList>
    </citation>
    <scope>NUCLEOTIDE SEQUENCE [LARGE SCALE GENOMIC DNA]</scope>
    <source>
        <strain evidence="3 4">FD-317 M1</strain>
    </source>
</reference>
<evidence type="ECO:0000256" key="2">
    <source>
        <dbReference type="SAM" id="Phobius"/>
    </source>
</evidence>
<evidence type="ECO:0000313" key="3">
    <source>
        <dbReference type="EMBL" id="KIK56343.1"/>
    </source>
</evidence>
<feature type="transmembrane region" description="Helical" evidence="2">
    <location>
        <begin position="47"/>
        <end position="71"/>
    </location>
</feature>
<dbReference type="HOGENOM" id="CLU_044614_9_2_1"/>
<feature type="compositionally biased region" description="Basic and acidic residues" evidence="1">
    <location>
        <begin position="324"/>
        <end position="336"/>
    </location>
</feature>
<keyword evidence="2" id="KW-1133">Transmembrane helix</keyword>
<keyword evidence="4" id="KW-1185">Reference proteome</keyword>
<dbReference type="EMBL" id="KN834798">
    <property type="protein sequence ID" value="KIK56343.1"/>
    <property type="molecule type" value="Genomic_DNA"/>
</dbReference>
<feature type="transmembrane region" description="Helical" evidence="2">
    <location>
        <begin position="163"/>
        <end position="183"/>
    </location>
</feature>
<feature type="transmembrane region" description="Helical" evidence="2">
    <location>
        <begin position="124"/>
        <end position="143"/>
    </location>
</feature>
<keyword evidence="2" id="KW-0472">Membrane</keyword>
<feature type="transmembrane region" description="Helical" evidence="2">
    <location>
        <begin position="204"/>
        <end position="227"/>
    </location>
</feature>
<feature type="transmembrane region" description="Helical" evidence="2">
    <location>
        <begin position="91"/>
        <end position="112"/>
    </location>
</feature>
<keyword evidence="2" id="KW-0812">Transmembrane</keyword>
<dbReference type="AlphaFoldDB" id="A0A0D0CMC0"/>
<gene>
    <name evidence="3" type="ORF">GYMLUDRAFT_99188</name>
</gene>
<feature type="transmembrane region" description="Helical" evidence="2">
    <location>
        <begin position="6"/>
        <end position="35"/>
    </location>
</feature>
<sequence>MSASQIQLLIIPLTCETLVYGIYLCLAATSIIILLKRGLRGSTARKVLFGVVLVMFLSSTGTLLSDIMARIQLGLSNTSTNSRLLNSESDIAEVVFVRINYVLSDYVVVWRCWTLWDRVVFPRLFLAFCVMGSTVAAIISGAMCIRDDILFGSAKSGPQDLILIAPLIITNICSTSLVGYKAWQHRRFMKENLGRETKSSQAGKVLILLVESGAIYCLLGILAMISSEVFKADTARAELGKATLSSLQTHLAGIYPTAVILLVTLEKTQKDAFERTNDNAVMESRVTTLNFARPGSSVGSFSSRTSRDSLGDGLDTGRNGAIDDLEKHRGFEEGRGKRSSQM</sequence>
<protein>
    <submittedName>
        <fullName evidence="3">Uncharacterized protein</fullName>
    </submittedName>
</protein>
<feature type="transmembrane region" description="Helical" evidence="2">
    <location>
        <begin position="247"/>
        <end position="265"/>
    </location>
</feature>
<name>A0A0D0CMC0_9AGAR</name>